<dbReference type="Proteomes" id="UP001057474">
    <property type="component" value="Plasmid pLlyPCM2298_1"/>
</dbReference>
<feature type="region of interest" description="Disordered" evidence="1">
    <location>
        <begin position="290"/>
        <end position="318"/>
    </location>
</feature>
<keyword evidence="3" id="KW-1185">Reference proteome</keyword>
<name>A0ABY4YDZ2_9GAMM</name>
<feature type="compositionally biased region" description="Low complexity" evidence="1">
    <location>
        <begin position="293"/>
        <end position="306"/>
    </location>
</feature>
<organism evidence="2 3">
    <name type="scientific">Legionella lytica</name>
    <dbReference type="NCBI Taxonomy" id="96232"/>
    <lineage>
        <taxon>Bacteria</taxon>
        <taxon>Pseudomonadati</taxon>
        <taxon>Pseudomonadota</taxon>
        <taxon>Gammaproteobacteria</taxon>
        <taxon>Legionellales</taxon>
        <taxon>Legionellaceae</taxon>
        <taxon>Legionella</taxon>
    </lineage>
</organism>
<keyword evidence="2" id="KW-0614">Plasmid</keyword>
<evidence type="ECO:0000313" key="2">
    <source>
        <dbReference type="EMBL" id="USQ15314.1"/>
    </source>
</evidence>
<feature type="region of interest" description="Disordered" evidence="1">
    <location>
        <begin position="235"/>
        <end position="260"/>
    </location>
</feature>
<reference evidence="2" key="1">
    <citation type="submission" date="2021-03" db="EMBL/GenBank/DDBJ databases">
        <title>Legionella lytica PCM 2298.</title>
        <authorList>
            <person name="Koper P."/>
        </authorList>
    </citation>
    <scope>NUCLEOTIDE SEQUENCE</scope>
    <source>
        <strain evidence="2">PCM 2298</strain>
        <plasmid evidence="2">pLlyPCM2298_1</plasmid>
    </source>
</reference>
<geneLocation type="plasmid" evidence="2 3">
    <name>pLlyPCM2298_1</name>
</geneLocation>
<dbReference type="EMBL" id="CP071528">
    <property type="protein sequence ID" value="USQ15314.1"/>
    <property type="molecule type" value="Genomic_DNA"/>
</dbReference>
<evidence type="ECO:0000313" key="3">
    <source>
        <dbReference type="Proteomes" id="UP001057474"/>
    </source>
</evidence>
<evidence type="ECO:0000256" key="1">
    <source>
        <dbReference type="SAM" id="MobiDB-lite"/>
    </source>
</evidence>
<dbReference type="RefSeq" id="WP_252582552.1">
    <property type="nucleotide sequence ID" value="NZ_CP071528.1"/>
</dbReference>
<protein>
    <recommendedName>
        <fullName evidence="4">Coiled-coil protein</fullName>
    </recommendedName>
</protein>
<proteinExistence type="predicted"/>
<evidence type="ECO:0008006" key="4">
    <source>
        <dbReference type="Google" id="ProtNLM"/>
    </source>
</evidence>
<sequence>MLLDQLILTAIEKKLSTQHTEFNIQIFLQILQITTRPLGYPIYKEGINEQYYLLKLTSNLNQAKSLNYNYKAAGTMLNSLAQLRFCVCYFQSTLDEQKIDAELISLFEAAIDNRLYTSAEEQCAEKSLLRTLINCPQGILQLCSEYERKLQSPNMQQQIQTRINFLKGIHEKEEPENAQDPVTITTFECAMQAAQHHSLFNELKKNHQMLLGKYLLKRAAESELSSELLEHNKLTIKPKESAQESLAPKSKDTLSTTMTDESASEARDLLIYQNSLNVLKAQINKTHDSFAKTNSTNNQSPNTNDNLPELHRQPAFRR</sequence>
<accession>A0ABY4YDZ2</accession>
<gene>
    <name evidence="2" type="ORF">J2N86_15240</name>
</gene>